<evidence type="ECO:0000313" key="3">
    <source>
        <dbReference type="Proteomes" id="UP000632222"/>
    </source>
</evidence>
<dbReference type="Gene3D" id="3.30.420.40">
    <property type="match status" value="2"/>
</dbReference>
<sequence>MRSQKANANTVRSVNRTLLLNLLRREGSLSRVQLKDLTGLSGAAITGVVAELIGEGVVMETTPLPSSGGRPPVLLTINYKSRAAIGVKLMERELTAVLTDAGANIEASVVLPLSAYDPQTVVDHIAQVVEVLLQKTGRPRSELLGVGIGMAGLIDHETGTCINSPYLKWNHVPIARMVEEQLSLQAIIDNDVNAFAAAERLFGEAINCNHFFVVTVGRGIGSGLVLSGQTYRGFSGTAGEFGHVTTEPGGRICECGKRGCLEAYASDVSLLARYRELKPEVQSLEGMVEAFHEGEPIAMALIEDAGKRIGVALANVVNLLNPQLIVIGGEGIRLPGRYFEQMEQHLRLNVYPGLNVDLDIRTEHWGDEGWARGAASLVLQSTFDFSLGHS</sequence>
<reference evidence="3" key="1">
    <citation type="journal article" date="2019" name="Int. J. Syst. Evol. Microbiol.">
        <title>The Global Catalogue of Microorganisms (GCM) 10K type strain sequencing project: providing services to taxonomists for standard genome sequencing and annotation.</title>
        <authorList>
            <consortium name="The Broad Institute Genomics Platform"/>
            <consortium name="The Broad Institute Genome Sequencing Center for Infectious Disease"/>
            <person name="Wu L."/>
            <person name="Ma J."/>
        </authorList>
    </citation>
    <scope>NUCLEOTIDE SEQUENCE [LARGE SCALE GENOMIC DNA]</scope>
    <source>
        <strain evidence="3">JCM 14370</strain>
    </source>
</reference>
<accession>A0ABQ2D640</accession>
<evidence type="ECO:0000313" key="2">
    <source>
        <dbReference type="EMBL" id="GGJ47410.1"/>
    </source>
</evidence>
<dbReference type="PANTHER" id="PTHR18964">
    <property type="entry name" value="ROK (REPRESSOR, ORF, KINASE) FAMILY"/>
    <property type="match status" value="1"/>
</dbReference>
<dbReference type="InterPro" id="IPR036388">
    <property type="entry name" value="WH-like_DNA-bd_sf"/>
</dbReference>
<dbReference type="GO" id="GO:0016301">
    <property type="term" value="F:kinase activity"/>
    <property type="evidence" value="ECO:0007669"/>
    <property type="project" value="UniProtKB-KW"/>
</dbReference>
<organism evidence="2 3">
    <name type="scientific">Deinococcus roseus</name>
    <dbReference type="NCBI Taxonomy" id="392414"/>
    <lineage>
        <taxon>Bacteria</taxon>
        <taxon>Thermotogati</taxon>
        <taxon>Deinococcota</taxon>
        <taxon>Deinococci</taxon>
        <taxon>Deinococcales</taxon>
        <taxon>Deinococcaceae</taxon>
        <taxon>Deinococcus</taxon>
    </lineage>
</organism>
<dbReference type="SUPFAM" id="SSF46785">
    <property type="entry name" value="Winged helix' DNA-binding domain"/>
    <property type="match status" value="1"/>
</dbReference>
<dbReference type="InterPro" id="IPR036390">
    <property type="entry name" value="WH_DNA-bd_sf"/>
</dbReference>
<dbReference type="PROSITE" id="PS01125">
    <property type="entry name" value="ROK"/>
    <property type="match status" value="1"/>
</dbReference>
<comment type="similarity">
    <text evidence="1">Belongs to the ROK (NagC/XylR) family.</text>
</comment>
<dbReference type="EMBL" id="BMOD01000017">
    <property type="protein sequence ID" value="GGJ47410.1"/>
    <property type="molecule type" value="Genomic_DNA"/>
</dbReference>
<protein>
    <submittedName>
        <fullName evidence="2">Sugar kinase</fullName>
    </submittedName>
</protein>
<keyword evidence="3" id="KW-1185">Reference proteome</keyword>
<dbReference type="InterPro" id="IPR043129">
    <property type="entry name" value="ATPase_NBD"/>
</dbReference>
<dbReference type="CDD" id="cd24073">
    <property type="entry name" value="ASKHA_ATPase_ROK_CYANR"/>
    <property type="match status" value="1"/>
</dbReference>
<dbReference type="InterPro" id="IPR049874">
    <property type="entry name" value="ROK_cs"/>
</dbReference>
<dbReference type="RefSeq" id="WP_189005147.1">
    <property type="nucleotide sequence ID" value="NZ_BMOD01000017.1"/>
</dbReference>
<evidence type="ECO:0000256" key="1">
    <source>
        <dbReference type="ARBA" id="ARBA00006479"/>
    </source>
</evidence>
<name>A0ABQ2D640_9DEIO</name>
<keyword evidence="2" id="KW-0808">Transferase</keyword>
<proteinExistence type="inferred from homology"/>
<dbReference type="SUPFAM" id="SSF53067">
    <property type="entry name" value="Actin-like ATPase domain"/>
    <property type="match status" value="1"/>
</dbReference>
<dbReference type="Pfam" id="PF00480">
    <property type="entry name" value="ROK"/>
    <property type="match status" value="1"/>
</dbReference>
<gene>
    <name evidence="2" type="ORF">GCM10008938_36770</name>
</gene>
<dbReference type="PANTHER" id="PTHR18964:SF149">
    <property type="entry name" value="BIFUNCTIONAL UDP-N-ACETYLGLUCOSAMINE 2-EPIMERASE_N-ACETYLMANNOSAMINE KINASE"/>
    <property type="match status" value="1"/>
</dbReference>
<dbReference type="Gene3D" id="1.10.10.10">
    <property type="entry name" value="Winged helix-like DNA-binding domain superfamily/Winged helix DNA-binding domain"/>
    <property type="match status" value="1"/>
</dbReference>
<comment type="caution">
    <text evidence="2">The sequence shown here is derived from an EMBL/GenBank/DDBJ whole genome shotgun (WGS) entry which is preliminary data.</text>
</comment>
<dbReference type="Proteomes" id="UP000632222">
    <property type="component" value="Unassembled WGS sequence"/>
</dbReference>
<keyword evidence="2" id="KW-0418">Kinase</keyword>
<dbReference type="InterPro" id="IPR000600">
    <property type="entry name" value="ROK"/>
</dbReference>